<keyword evidence="4" id="KW-0325">Glycoprotein</keyword>
<feature type="non-terminal residue" evidence="6">
    <location>
        <position position="1"/>
    </location>
</feature>
<dbReference type="PROSITE" id="PS50835">
    <property type="entry name" value="IG_LIKE"/>
    <property type="match status" value="1"/>
</dbReference>
<dbReference type="PANTHER" id="PTHR12080">
    <property type="entry name" value="SIGNALING LYMPHOCYTIC ACTIVATION MOLECULE"/>
    <property type="match status" value="1"/>
</dbReference>
<keyword evidence="3" id="KW-0472">Membrane</keyword>
<feature type="domain" description="Ig-like" evidence="5">
    <location>
        <begin position="101"/>
        <end position="163"/>
    </location>
</feature>
<dbReference type="GO" id="GO:0016020">
    <property type="term" value="C:membrane"/>
    <property type="evidence" value="ECO:0007669"/>
    <property type="project" value="UniProtKB-SubCell"/>
</dbReference>
<protein>
    <submittedName>
        <fullName evidence="6">LFA3 protein</fullName>
    </submittedName>
</protein>
<proteinExistence type="predicted"/>
<accession>A0A8J7NGQ4</accession>
<keyword evidence="7" id="KW-1185">Reference proteome</keyword>
<dbReference type="InterPro" id="IPR007110">
    <property type="entry name" value="Ig-like_dom"/>
</dbReference>
<dbReference type="InterPro" id="IPR036179">
    <property type="entry name" value="Ig-like_dom_sf"/>
</dbReference>
<evidence type="ECO:0000256" key="4">
    <source>
        <dbReference type="ARBA" id="ARBA00023180"/>
    </source>
</evidence>
<evidence type="ECO:0000313" key="6">
    <source>
        <dbReference type="EMBL" id="MBN3311575.1"/>
    </source>
</evidence>
<name>A0A8J7NGQ4_ATRSP</name>
<dbReference type="PANTHER" id="PTHR12080:SF55">
    <property type="entry name" value="LYMPHOCYTE FUNCTION-ASSOCIATED ANTIGEN 3"/>
    <property type="match status" value="1"/>
</dbReference>
<dbReference type="InterPro" id="IPR015631">
    <property type="entry name" value="CD2/SLAM_rcpt"/>
</dbReference>
<evidence type="ECO:0000256" key="3">
    <source>
        <dbReference type="ARBA" id="ARBA00023136"/>
    </source>
</evidence>
<organism evidence="6 7">
    <name type="scientific">Atractosteus spatula</name>
    <name type="common">Alligator gar</name>
    <name type="synonym">Lepisosteus spatula</name>
    <dbReference type="NCBI Taxonomy" id="7917"/>
    <lineage>
        <taxon>Eukaryota</taxon>
        <taxon>Metazoa</taxon>
        <taxon>Chordata</taxon>
        <taxon>Craniata</taxon>
        <taxon>Vertebrata</taxon>
        <taxon>Euteleostomi</taxon>
        <taxon>Actinopterygii</taxon>
        <taxon>Neopterygii</taxon>
        <taxon>Holostei</taxon>
        <taxon>Semionotiformes</taxon>
        <taxon>Lepisosteidae</taxon>
        <taxon>Atractosteus</taxon>
    </lineage>
</organism>
<comment type="subcellular location">
    <subcellularLocation>
        <location evidence="1">Membrane</location>
    </subcellularLocation>
</comment>
<dbReference type="AlphaFoldDB" id="A0A8J7NGQ4"/>
<evidence type="ECO:0000256" key="1">
    <source>
        <dbReference type="ARBA" id="ARBA00004370"/>
    </source>
</evidence>
<keyword evidence="2" id="KW-0732">Signal</keyword>
<dbReference type="EMBL" id="JAAWVO010001068">
    <property type="protein sequence ID" value="MBN3311575.1"/>
    <property type="molecule type" value="Genomic_DNA"/>
</dbReference>
<dbReference type="InterPro" id="IPR013783">
    <property type="entry name" value="Ig-like_fold"/>
</dbReference>
<evidence type="ECO:0000259" key="5">
    <source>
        <dbReference type="PROSITE" id="PS50835"/>
    </source>
</evidence>
<reference evidence="6" key="1">
    <citation type="journal article" date="2021" name="Cell">
        <title>Tracing the genetic footprints of vertebrate landing in non-teleost ray-finned fishes.</title>
        <authorList>
            <person name="Bi X."/>
            <person name="Wang K."/>
            <person name="Yang L."/>
            <person name="Pan H."/>
            <person name="Jiang H."/>
            <person name="Wei Q."/>
            <person name="Fang M."/>
            <person name="Yu H."/>
            <person name="Zhu C."/>
            <person name="Cai Y."/>
            <person name="He Y."/>
            <person name="Gan X."/>
            <person name="Zeng H."/>
            <person name="Yu D."/>
            <person name="Zhu Y."/>
            <person name="Jiang H."/>
            <person name="Qiu Q."/>
            <person name="Yang H."/>
            <person name="Zhang Y.E."/>
            <person name="Wang W."/>
            <person name="Zhu M."/>
            <person name="He S."/>
            <person name="Zhang G."/>
        </authorList>
    </citation>
    <scope>NUCLEOTIDE SEQUENCE</scope>
    <source>
        <strain evidence="6">Allg_001</strain>
    </source>
</reference>
<dbReference type="Proteomes" id="UP000736164">
    <property type="component" value="Unassembled WGS sequence"/>
</dbReference>
<feature type="non-terminal residue" evidence="6">
    <location>
        <position position="174"/>
    </location>
</feature>
<sequence length="174" mass="19705">LGESIHLKVNSSWDEIIWKYNADKIAECIKSNGKAQYYGIYRGRVRLHCSDGSLTIYTLTSEDKGEYSAELQVAAKTLTEKISLEIFTRVLKPVVNCTVTNSEVILECKANSTDTTYRWSSTRSKIEDGSIIKKLRNATDDTEYICIASNERSEARSDPIKITDCIRRGKISFF</sequence>
<evidence type="ECO:0000256" key="2">
    <source>
        <dbReference type="ARBA" id="ARBA00022729"/>
    </source>
</evidence>
<evidence type="ECO:0000313" key="7">
    <source>
        <dbReference type="Proteomes" id="UP000736164"/>
    </source>
</evidence>
<dbReference type="SUPFAM" id="SSF48726">
    <property type="entry name" value="Immunoglobulin"/>
    <property type="match status" value="1"/>
</dbReference>
<dbReference type="Gene3D" id="2.60.40.10">
    <property type="entry name" value="Immunoglobulins"/>
    <property type="match status" value="2"/>
</dbReference>
<comment type="caution">
    <text evidence="6">The sequence shown here is derived from an EMBL/GenBank/DDBJ whole genome shotgun (WGS) entry which is preliminary data.</text>
</comment>
<gene>
    <name evidence="6" type="primary">Cd58</name>
    <name evidence="6" type="ORF">GTO95_0007691</name>
</gene>